<keyword evidence="2" id="KW-1185">Reference proteome</keyword>
<dbReference type="InterPro" id="IPR022607">
    <property type="entry name" value="Phage_T4_Gp53_baseplate_wedge"/>
</dbReference>
<organism evidence="1 2">
    <name type="scientific">Sinorhizobium phage phiM7</name>
    <dbReference type="NCBI Taxonomy" id="1647403"/>
    <lineage>
        <taxon>Viruses</taxon>
        <taxon>Duplodnaviria</taxon>
        <taxon>Heunggongvirae</taxon>
        <taxon>Uroviricota</taxon>
        <taxon>Caudoviricetes</taxon>
        <taxon>Emdodecavirus</taxon>
        <taxon>Emdodecavirus M7</taxon>
    </lineage>
</organism>
<proteinExistence type="predicted"/>
<dbReference type="Pfam" id="PF11246">
    <property type="entry name" value="Phage_gp53"/>
    <property type="match status" value="1"/>
</dbReference>
<dbReference type="EMBL" id="KR052480">
    <property type="protein sequence ID" value="AKF12647.1"/>
    <property type="molecule type" value="Genomic_DNA"/>
</dbReference>
<accession>A0A0F6YP04</accession>
<sequence>MSSYFSNFPKIKYNDQVVRNIMLRVKILDKVKHDPYAYLPYTVKEGERAEDIAFYYYGSTEYIWLVFLSNKIIDPYFEWPLSENELFLSLAKKYRARAMADMNQTFMTDFEVFNWTMNEARTANIEYYQNGNLKMTPDTYSLSNIALEGWQPIRIFDVENERNENMRNIQLLNNSYAKLADDNIRNLLND</sequence>
<evidence type="ECO:0000313" key="2">
    <source>
        <dbReference type="Proteomes" id="UP000221947"/>
    </source>
</evidence>
<dbReference type="Proteomes" id="UP000221947">
    <property type="component" value="Segment"/>
</dbReference>
<evidence type="ECO:0000313" key="1">
    <source>
        <dbReference type="EMBL" id="AKF12647.1"/>
    </source>
</evidence>
<name>A0A0F6YP04_9CAUD</name>
<protein>
    <submittedName>
        <fullName evidence="1">Baseplate wedge subunit</fullName>
    </submittedName>
</protein>
<reference evidence="1 2" key="1">
    <citation type="submission" date="2015-04" db="EMBL/GenBank/DDBJ databases">
        <authorList>
            <person name="Schouten J.T."/>
            <person name="Crockett J.T."/>
            <person name="Hodson T.S."/>
            <person name="Hyde J.R."/>
            <person name="Smith T.A."/>
            <person name="Merrill B.D."/>
            <person name="Crook M.B."/>
            <person name="Griffitts J.S."/>
            <person name="Burnett S.H."/>
            <person name="Grose J.H."/>
            <person name="Breakwell D.P."/>
        </authorList>
    </citation>
    <scope>NUCLEOTIDE SEQUENCE [LARGE SCALE GENOMIC DNA]</scope>
</reference>
<gene>
    <name evidence="1" type="ORF">PHIM7_100</name>
</gene>